<dbReference type="EMBL" id="KZ613467">
    <property type="protein sequence ID" value="PMD26940.1"/>
    <property type="molecule type" value="Genomic_DNA"/>
</dbReference>
<organism evidence="1 2">
    <name type="scientific">Hyaloscypha hepaticicola</name>
    <dbReference type="NCBI Taxonomy" id="2082293"/>
    <lineage>
        <taxon>Eukaryota</taxon>
        <taxon>Fungi</taxon>
        <taxon>Dikarya</taxon>
        <taxon>Ascomycota</taxon>
        <taxon>Pezizomycotina</taxon>
        <taxon>Leotiomycetes</taxon>
        <taxon>Helotiales</taxon>
        <taxon>Hyaloscyphaceae</taxon>
        <taxon>Hyaloscypha</taxon>
    </lineage>
</organism>
<reference evidence="1 2" key="1">
    <citation type="submission" date="2016-05" db="EMBL/GenBank/DDBJ databases">
        <title>A degradative enzymes factory behind the ericoid mycorrhizal symbiosis.</title>
        <authorList>
            <consortium name="DOE Joint Genome Institute"/>
            <person name="Martino E."/>
            <person name="Morin E."/>
            <person name="Grelet G."/>
            <person name="Kuo A."/>
            <person name="Kohler A."/>
            <person name="Daghino S."/>
            <person name="Barry K."/>
            <person name="Choi C."/>
            <person name="Cichocki N."/>
            <person name="Clum A."/>
            <person name="Copeland A."/>
            <person name="Hainaut M."/>
            <person name="Haridas S."/>
            <person name="Labutti K."/>
            <person name="Lindquist E."/>
            <person name="Lipzen A."/>
            <person name="Khouja H.-R."/>
            <person name="Murat C."/>
            <person name="Ohm R."/>
            <person name="Olson A."/>
            <person name="Spatafora J."/>
            <person name="Veneault-Fourrey C."/>
            <person name="Henrissat B."/>
            <person name="Grigoriev I."/>
            <person name="Martin F."/>
            <person name="Perotto S."/>
        </authorList>
    </citation>
    <scope>NUCLEOTIDE SEQUENCE [LARGE SCALE GENOMIC DNA]</scope>
    <source>
        <strain evidence="1 2">UAMH 7357</strain>
    </source>
</reference>
<accession>A0A2J6QKY9</accession>
<protein>
    <submittedName>
        <fullName evidence="1">Uncharacterized protein</fullName>
    </submittedName>
</protein>
<dbReference type="PANTHER" id="PTHR24148">
    <property type="entry name" value="ANKYRIN REPEAT DOMAIN-CONTAINING PROTEIN 39 HOMOLOG-RELATED"/>
    <property type="match status" value="1"/>
</dbReference>
<dbReference type="OrthoDB" id="3564231at2759"/>
<proteinExistence type="predicted"/>
<name>A0A2J6QKY9_9HELO</name>
<keyword evidence="2" id="KW-1185">Reference proteome</keyword>
<dbReference type="AlphaFoldDB" id="A0A2J6QKY9"/>
<gene>
    <name evidence="1" type="ORF">NA56DRAFT_698183</name>
</gene>
<dbReference type="PANTHER" id="PTHR24148:SF64">
    <property type="entry name" value="HETEROKARYON INCOMPATIBILITY DOMAIN-CONTAINING PROTEIN"/>
    <property type="match status" value="1"/>
</dbReference>
<evidence type="ECO:0000313" key="2">
    <source>
        <dbReference type="Proteomes" id="UP000235672"/>
    </source>
</evidence>
<dbReference type="STRING" id="1745343.A0A2J6QKY9"/>
<dbReference type="Proteomes" id="UP000235672">
    <property type="component" value="Unassembled WGS sequence"/>
</dbReference>
<sequence>MKGKARHKKVFGLKELLQHSRECRASDPRDKIYAFLGLADQGYSIIPKYTWENTIVHVLIHTAHRIITFEGNLDILEHVSEGREKLGTLLPSWVPDKANVVILKWTSNDSKMFSQKFHRLVNATRLRDGNKKPFQASKEEIGAPGFVRDEFNDSNLDLKTFLTPSGLRVHTSQVAAYDDEVWVLYGARKPVILRLEQGKRYSFLSEALVCGYDSLISDIMFGSMVDMVRNNEAKVQEITIV</sequence>
<dbReference type="InterPro" id="IPR052895">
    <property type="entry name" value="HetReg/Transcr_Mod"/>
</dbReference>
<evidence type="ECO:0000313" key="1">
    <source>
        <dbReference type="EMBL" id="PMD26940.1"/>
    </source>
</evidence>